<reference evidence="9" key="1">
    <citation type="journal article" date="2014" name="Int. J. Syst. Evol. Microbiol.">
        <title>Complete genome sequence of Corynebacterium casei LMG S-19264T (=DSM 44701T), isolated from a smear-ripened cheese.</title>
        <authorList>
            <consortium name="US DOE Joint Genome Institute (JGI-PGF)"/>
            <person name="Walter F."/>
            <person name="Albersmeier A."/>
            <person name="Kalinowski J."/>
            <person name="Ruckert C."/>
        </authorList>
    </citation>
    <scope>NUCLEOTIDE SEQUENCE</scope>
    <source>
        <strain evidence="9">CGMCC 4.7306</strain>
    </source>
</reference>
<evidence type="ECO:0000256" key="3">
    <source>
        <dbReference type="ARBA" id="ARBA00022475"/>
    </source>
</evidence>
<feature type="transmembrane region" description="Helical" evidence="7">
    <location>
        <begin position="343"/>
        <end position="364"/>
    </location>
</feature>
<evidence type="ECO:0000256" key="4">
    <source>
        <dbReference type="ARBA" id="ARBA00022692"/>
    </source>
</evidence>
<proteinExistence type="predicted"/>
<dbReference type="InterPro" id="IPR020846">
    <property type="entry name" value="MFS_dom"/>
</dbReference>
<dbReference type="EMBL" id="BMMZ01000001">
    <property type="protein sequence ID" value="GGL46186.1"/>
    <property type="molecule type" value="Genomic_DNA"/>
</dbReference>
<feature type="transmembrane region" description="Helical" evidence="7">
    <location>
        <begin position="153"/>
        <end position="176"/>
    </location>
</feature>
<dbReference type="PANTHER" id="PTHR42718">
    <property type="entry name" value="MAJOR FACILITATOR SUPERFAMILY MULTIDRUG TRANSPORTER MFSC"/>
    <property type="match status" value="1"/>
</dbReference>
<feature type="transmembrane region" description="Helical" evidence="7">
    <location>
        <begin position="441"/>
        <end position="459"/>
    </location>
</feature>
<dbReference type="Proteomes" id="UP000613840">
    <property type="component" value="Unassembled WGS sequence"/>
</dbReference>
<name>A0A917S052_9ACTN</name>
<dbReference type="RefSeq" id="WP_188893148.1">
    <property type="nucleotide sequence ID" value="NZ_BMMZ01000001.1"/>
</dbReference>
<feature type="transmembrane region" description="Helical" evidence="7">
    <location>
        <begin position="214"/>
        <end position="237"/>
    </location>
</feature>
<feature type="transmembrane region" description="Helical" evidence="7">
    <location>
        <begin position="243"/>
        <end position="261"/>
    </location>
</feature>
<feature type="transmembrane region" description="Helical" evidence="7">
    <location>
        <begin position="119"/>
        <end position="141"/>
    </location>
</feature>
<protein>
    <submittedName>
        <fullName evidence="9">MFS transporter</fullName>
    </submittedName>
</protein>
<feature type="domain" description="Major facilitator superfamily (MFS) profile" evidence="8">
    <location>
        <begin position="28"/>
        <end position="465"/>
    </location>
</feature>
<accession>A0A917S052</accession>
<sequence>MFEPFQALRTERPRPDAVREHRSAGWFAVATVCFGAFLGQLDASITTLAFPAMQREFHQPLAGVQWVSLAYLITLVGLLPAAGRIADASGRKLMYLYGFAVFTAASVACGFAPDLGWLIGFRVVQAIGATMLQANSVALVVTSVAREQMRTALGIQSAAQAIGLAAGPLVGGILVSTLGWRWIFWIGLPFGILGLVSGWFLLPRTRERTAVQRFDLAGLTTLLAAAAAVLLGISGLSGLPMPWWLALALLIGGLVTGAGFLRWESSAADPLIRPSMLRPRQVWLGLIGALCGYLVLFGPLTLLPQLFGSRSASGLVLSCLPLGFGFAAVLVQRLLPARLTVGARAILGALVATAAVTGLAWVMPRVATSPLAPAALLFAVGAGLGLFIPANNTTIMSQIPARLSATGGGLVNVARSLGTALGVSVVTLSLHTADTGSGGRVALLCLATVGLVGIATAVLTRSPRDTESAPPTV</sequence>
<dbReference type="GO" id="GO:0022857">
    <property type="term" value="F:transmembrane transporter activity"/>
    <property type="evidence" value="ECO:0007669"/>
    <property type="project" value="InterPro"/>
</dbReference>
<evidence type="ECO:0000256" key="2">
    <source>
        <dbReference type="ARBA" id="ARBA00022448"/>
    </source>
</evidence>
<feature type="transmembrane region" description="Helical" evidence="7">
    <location>
        <begin position="312"/>
        <end position="331"/>
    </location>
</feature>
<organism evidence="9 10">
    <name type="scientific">Microlunatus endophyticus</name>
    <dbReference type="NCBI Taxonomy" id="1716077"/>
    <lineage>
        <taxon>Bacteria</taxon>
        <taxon>Bacillati</taxon>
        <taxon>Actinomycetota</taxon>
        <taxon>Actinomycetes</taxon>
        <taxon>Propionibacteriales</taxon>
        <taxon>Propionibacteriaceae</taxon>
        <taxon>Microlunatus</taxon>
    </lineage>
</organism>
<comment type="subcellular location">
    <subcellularLocation>
        <location evidence="1">Cell membrane</location>
        <topology evidence="1">Multi-pass membrane protein</topology>
    </subcellularLocation>
</comment>
<dbReference type="Pfam" id="PF07690">
    <property type="entry name" value="MFS_1"/>
    <property type="match status" value="1"/>
</dbReference>
<keyword evidence="10" id="KW-1185">Reference proteome</keyword>
<evidence type="ECO:0000313" key="10">
    <source>
        <dbReference type="Proteomes" id="UP000613840"/>
    </source>
</evidence>
<feature type="transmembrane region" description="Helical" evidence="7">
    <location>
        <begin position="370"/>
        <end position="388"/>
    </location>
</feature>
<reference evidence="9" key="2">
    <citation type="submission" date="2020-09" db="EMBL/GenBank/DDBJ databases">
        <authorList>
            <person name="Sun Q."/>
            <person name="Zhou Y."/>
        </authorList>
    </citation>
    <scope>NUCLEOTIDE SEQUENCE</scope>
    <source>
        <strain evidence="9">CGMCC 4.7306</strain>
    </source>
</reference>
<evidence type="ECO:0000313" key="9">
    <source>
        <dbReference type="EMBL" id="GGL46186.1"/>
    </source>
</evidence>
<dbReference type="Gene3D" id="1.20.1250.20">
    <property type="entry name" value="MFS general substrate transporter like domains"/>
    <property type="match status" value="1"/>
</dbReference>
<feature type="transmembrane region" description="Helical" evidence="7">
    <location>
        <begin position="409"/>
        <end position="429"/>
    </location>
</feature>
<keyword evidence="4 7" id="KW-0812">Transmembrane</keyword>
<dbReference type="InterPro" id="IPR011701">
    <property type="entry name" value="MFS"/>
</dbReference>
<evidence type="ECO:0000256" key="1">
    <source>
        <dbReference type="ARBA" id="ARBA00004651"/>
    </source>
</evidence>
<evidence type="ECO:0000256" key="6">
    <source>
        <dbReference type="ARBA" id="ARBA00023136"/>
    </source>
</evidence>
<dbReference type="SUPFAM" id="SSF103473">
    <property type="entry name" value="MFS general substrate transporter"/>
    <property type="match status" value="1"/>
</dbReference>
<dbReference type="PANTHER" id="PTHR42718:SF46">
    <property type="entry name" value="BLR6921 PROTEIN"/>
    <property type="match status" value="1"/>
</dbReference>
<feature type="transmembrane region" description="Helical" evidence="7">
    <location>
        <begin position="94"/>
        <end position="113"/>
    </location>
</feature>
<dbReference type="PROSITE" id="PS50850">
    <property type="entry name" value="MFS"/>
    <property type="match status" value="1"/>
</dbReference>
<feature type="transmembrane region" description="Helical" evidence="7">
    <location>
        <begin position="282"/>
        <end position="300"/>
    </location>
</feature>
<keyword evidence="5 7" id="KW-1133">Transmembrane helix</keyword>
<gene>
    <name evidence="9" type="ORF">GCM10011575_00140</name>
</gene>
<feature type="transmembrane region" description="Helical" evidence="7">
    <location>
        <begin position="24"/>
        <end position="41"/>
    </location>
</feature>
<keyword evidence="6 7" id="KW-0472">Membrane</keyword>
<comment type="caution">
    <text evidence="9">The sequence shown here is derived from an EMBL/GenBank/DDBJ whole genome shotgun (WGS) entry which is preliminary data.</text>
</comment>
<feature type="transmembrane region" description="Helical" evidence="7">
    <location>
        <begin position="61"/>
        <end position="82"/>
    </location>
</feature>
<dbReference type="InterPro" id="IPR036259">
    <property type="entry name" value="MFS_trans_sf"/>
</dbReference>
<evidence type="ECO:0000259" key="8">
    <source>
        <dbReference type="PROSITE" id="PS50850"/>
    </source>
</evidence>
<dbReference type="CDD" id="cd17321">
    <property type="entry name" value="MFS_MMR_MDR_like"/>
    <property type="match status" value="1"/>
</dbReference>
<evidence type="ECO:0000256" key="7">
    <source>
        <dbReference type="SAM" id="Phobius"/>
    </source>
</evidence>
<keyword evidence="3" id="KW-1003">Cell membrane</keyword>
<dbReference type="Gene3D" id="1.20.1720.10">
    <property type="entry name" value="Multidrug resistance protein D"/>
    <property type="match status" value="1"/>
</dbReference>
<dbReference type="AlphaFoldDB" id="A0A917S052"/>
<dbReference type="GO" id="GO:0005886">
    <property type="term" value="C:plasma membrane"/>
    <property type="evidence" value="ECO:0007669"/>
    <property type="project" value="UniProtKB-SubCell"/>
</dbReference>
<evidence type="ECO:0000256" key="5">
    <source>
        <dbReference type="ARBA" id="ARBA00022989"/>
    </source>
</evidence>
<feature type="transmembrane region" description="Helical" evidence="7">
    <location>
        <begin position="182"/>
        <end position="202"/>
    </location>
</feature>
<keyword evidence="2" id="KW-0813">Transport</keyword>